<evidence type="ECO:0000256" key="2">
    <source>
        <dbReference type="ARBA" id="ARBA00022763"/>
    </source>
</evidence>
<name>A0ABU9APV3_9BACT</name>
<dbReference type="EMBL" id="JBBUKT010000001">
    <property type="protein sequence ID" value="MEK7949724.1"/>
    <property type="molecule type" value="Genomic_DNA"/>
</dbReference>
<dbReference type="NCBIfam" id="TIGR00567">
    <property type="entry name" value="3mg"/>
    <property type="match status" value="1"/>
</dbReference>
<keyword evidence="4 5" id="KW-0234">DNA repair</keyword>
<dbReference type="InterPro" id="IPR003180">
    <property type="entry name" value="MPG"/>
</dbReference>
<proteinExistence type="inferred from homology"/>
<keyword evidence="7" id="KW-1185">Reference proteome</keyword>
<dbReference type="Proteomes" id="UP001371305">
    <property type="component" value="Unassembled WGS sequence"/>
</dbReference>
<dbReference type="PANTHER" id="PTHR10429">
    <property type="entry name" value="DNA-3-METHYLADENINE GLYCOSYLASE"/>
    <property type="match status" value="1"/>
</dbReference>
<dbReference type="PANTHER" id="PTHR10429:SF0">
    <property type="entry name" value="DNA-3-METHYLADENINE GLYCOSYLASE"/>
    <property type="match status" value="1"/>
</dbReference>
<protein>
    <recommendedName>
        <fullName evidence="5">Putative 3-methyladenine DNA glycosylase</fullName>
        <ecNumber evidence="5">3.2.2.-</ecNumber>
    </recommendedName>
</protein>
<keyword evidence="3 5" id="KW-0378">Hydrolase</keyword>
<dbReference type="InterPro" id="IPR036995">
    <property type="entry name" value="MPG_sf"/>
</dbReference>
<accession>A0ABU9APV3</accession>
<dbReference type="RefSeq" id="WP_341403142.1">
    <property type="nucleotide sequence ID" value="NZ_JBBUKT010000001.1"/>
</dbReference>
<dbReference type="InterPro" id="IPR011034">
    <property type="entry name" value="Formyl_transferase-like_C_sf"/>
</dbReference>
<dbReference type="Pfam" id="PF02245">
    <property type="entry name" value="Pur_DNA_glyco"/>
    <property type="match status" value="1"/>
</dbReference>
<dbReference type="EC" id="3.2.2.-" evidence="5"/>
<evidence type="ECO:0000256" key="1">
    <source>
        <dbReference type="ARBA" id="ARBA00009232"/>
    </source>
</evidence>
<comment type="similarity">
    <text evidence="1 5">Belongs to the DNA glycosylase MPG family.</text>
</comment>
<evidence type="ECO:0000256" key="5">
    <source>
        <dbReference type="HAMAP-Rule" id="MF_00527"/>
    </source>
</evidence>
<dbReference type="Gene3D" id="3.10.300.10">
    <property type="entry name" value="Methylpurine-DNA glycosylase (MPG)"/>
    <property type="match status" value="1"/>
</dbReference>
<keyword evidence="2 5" id="KW-0227">DNA damage</keyword>
<evidence type="ECO:0000256" key="3">
    <source>
        <dbReference type="ARBA" id="ARBA00022801"/>
    </source>
</evidence>
<dbReference type="SUPFAM" id="SSF50486">
    <property type="entry name" value="FMT C-terminal domain-like"/>
    <property type="match status" value="1"/>
</dbReference>
<evidence type="ECO:0000313" key="7">
    <source>
        <dbReference type="Proteomes" id="UP001371305"/>
    </source>
</evidence>
<dbReference type="HAMAP" id="MF_00527">
    <property type="entry name" value="3MGH"/>
    <property type="match status" value="1"/>
</dbReference>
<organism evidence="6 7">
    <name type="scientific">Luteolibacter soli</name>
    <dbReference type="NCBI Taxonomy" id="3135280"/>
    <lineage>
        <taxon>Bacteria</taxon>
        <taxon>Pseudomonadati</taxon>
        <taxon>Verrucomicrobiota</taxon>
        <taxon>Verrucomicrobiia</taxon>
        <taxon>Verrucomicrobiales</taxon>
        <taxon>Verrucomicrobiaceae</taxon>
        <taxon>Luteolibacter</taxon>
    </lineage>
</organism>
<reference evidence="6 7" key="1">
    <citation type="submission" date="2024-04" db="EMBL/GenBank/DDBJ databases">
        <title>Luteolibacter sp. isolated from soil.</title>
        <authorList>
            <person name="An J."/>
        </authorList>
    </citation>
    <scope>NUCLEOTIDE SEQUENCE [LARGE SCALE GENOMIC DNA]</scope>
    <source>
        <strain evidence="6 7">Y139</strain>
    </source>
</reference>
<dbReference type="CDD" id="cd00540">
    <property type="entry name" value="AAG"/>
    <property type="match status" value="1"/>
</dbReference>
<sequence>MERLTAGFFERHSVVDCARALIGAKFLWNGCEGRIVETEAYAAEGDEACHTFFRQGARAFVASHPAGTAYVYLNYGVHWLFNVLVHGPQGSGFVLLRALEPLAGIERMMERRGKSKVHELCSGPGKLTRALGIDGDAHGTPFLDGESTGMVTGVSASVVSSFRIGISRAQDLPWRFHEDANIHVSR</sequence>
<gene>
    <name evidence="6" type="ORF">WKV53_04435</name>
</gene>
<evidence type="ECO:0000256" key="4">
    <source>
        <dbReference type="ARBA" id="ARBA00023204"/>
    </source>
</evidence>
<comment type="caution">
    <text evidence="6">The sequence shown here is derived from an EMBL/GenBank/DDBJ whole genome shotgun (WGS) entry which is preliminary data.</text>
</comment>
<evidence type="ECO:0000313" key="6">
    <source>
        <dbReference type="EMBL" id="MEK7949724.1"/>
    </source>
</evidence>